<reference evidence="9 10" key="1">
    <citation type="submission" date="2019-05" db="EMBL/GenBank/DDBJ databases">
        <authorList>
            <person name="Pankratov T."/>
            <person name="Grouzdev D."/>
        </authorList>
    </citation>
    <scope>NUCLEOTIDE SEQUENCE [LARGE SCALE GENOMIC DNA]</scope>
    <source>
        <strain evidence="9 10">KEBCLARHB70R</strain>
    </source>
</reference>
<evidence type="ECO:0000256" key="7">
    <source>
        <dbReference type="ARBA" id="ARBA00049663"/>
    </source>
</evidence>
<evidence type="ECO:0000313" key="9">
    <source>
        <dbReference type="EMBL" id="TLU72060.1"/>
    </source>
</evidence>
<proteinExistence type="inferred from homology"/>
<accession>A0A5R9J349</accession>
<evidence type="ECO:0000256" key="3">
    <source>
        <dbReference type="ARBA" id="ARBA00022475"/>
    </source>
</evidence>
<feature type="transmembrane region" description="Helical" evidence="8">
    <location>
        <begin position="309"/>
        <end position="329"/>
    </location>
</feature>
<feature type="transmembrane region" description="Helical" evidence="8">
    <location>
        <begin position="156"/>
        <end position="180"/>
    </location>
</feature>
<keyword evidence="10" id="KW-1185">Reference proteome</keyword>
<feature type="transmembrane region" description="Helical" evidence="8">
    <location>
        <begin position="201"/>
        <end position="222"/>
    </location>
</feature>
<evidence type="ECO:0000256" key="8">
    <source>
        <dbReference type="SAM" id="Phobius"/>
    </source>
</evidence>
<dbReference type="Pfam" id="PF02447">
    <property type="entry name" value="GntP_permease"/>
    <property type="match status" value="1"/>
</dbReference>
<sequence length="424" mass="43665">MQAAWSPHDTRLILACAASLGVIVTLIGWLRVVPFLAILLGDIGLIIALGALLGGLVTESGAAARIVDAVVRDTRPGLLPWLVALAAMVIGLPLFFEVGLVIMIPVIFALAARAGLPVLRIAVPALAGLTTLHALVPPHPGPLIAIAALHADLGRTLGFGLLIAIPAAILAGPVYGNALAHHVVIGPMPIEPAPVAVPRRSLALSIAVILLPVALMLCRTLAKLGLLPVPVARTLDVVGEPVVALTLSVTFALVTLGWGMRNSGLGRVRAGETMRDSLAPIAVLLLTIGAGGGFKQVLVIAGISRTVAGIAAGTHMPVLVLAWLVAVLLRQATGSATVATTTTAGLLAPLLPGLHMSPDHVALLVLAIGAGSVFFCHVNDAGFWMVREFFALRLRQTLLVWSVLQTIVSVVGLAGASLLWWLTG</sequence>
<dbReference type="InterPro" id="IPR003474">
    <property type="entry name" value="Glcn_transporter"/>
</dbReference>
<feature type="transmembrane region" description="Helical" evidence="8">
    <location>
        <begin position="281"/>
        <end position="303"/>
    </location>
</feature>
<keyword evidence="5 8" id="KW-1133">Transmembrane helix</keyword>
<dbReference type="GO" id="GO:0005886">
    <property type="term" value="C:plasma membrane"/>
    <property type="evidence" value="ECO:0007669"/>
    <property type="project" value="UniProtKB-SubCell"/>
</dbReference>
<feature type="transmembrane region" description="Helical" evidence="8">
    <location>
        <begin position="37"/>
        <end position="58"/>
    </location>
</feature>
<dbReference type="PANTHER" id="PTHR30354">
    <property type="entry name" value="GNT FAMILY GLUCONATE TRANSPORTER"/>
    <property type="match status" value="1"/>
</dbReference>
<keyword evidence="6 8" id="KW-0472">Membrane</keyword>
<protein>
    <submittedName>
        <fullName evidence="9">Gluconate transporter</fullName>
    </submittedName>
</protein>
<name>A0A5R9J349_9PROT</name>
<keyword evidence="2" id="KW-0813">Transport</keyword>
<evidence type="ECO:0000256" key="4">
    <source>
        <dbReference type="ARBA" id="ARBA00022692"/>
    </source>
</evidence>
<evidence type="ECO:0000256" key="1">
    <source>
        <dbReference type="ARBA" id="ARBA00004651"/>
    </source>
</evidence>
<evidence type="ECO:0000256" key="6">
    <source>
        <dbReference type="ARBA" id="ARBA00023136"/>
    </source>
</evidence>
<feature type="transmembrane region" description="Helical" evidence="8">
    <location>
        <begin position="336"/>
        <end position="355"/>
    </location>
</feature>
<dbReference type="AlphaFoldDB" id="A0A5R9J349"/>
<feature type="transmembrane region" description="Helical" evidence="8">
    <location>
        <begin position="12"/>
        <end position="30"/>
    </location>
</feature>
<feature type="transmembrane region" description="Helical" evidence="8">
    <location>
        <begin position="398"/>
        <end position="422"/>
    </location>
</feature>
<comment type="similarity">
    <text evidence="7">Belongs to the GntP permease family.</text>
</comment>
<feature type="transmembrane region" description="Helical" evidence="8">
    <location>
        <begin position="78"/>
        <end position="111"/>
    </location>
</feature>
<dbReference type="RefSeq" id="WP_138326467.1">
    <property type="nucleotide sequence ID" value="NZ_VCDI01000004.1"/>
</dbReference>
<dbReference type="EMBL" id="VCDI01000004">
    <property type="protein sequence ID" value="TLU72060.1"/>
    <property type="molecule type" value="Genomic_DNA"/>
</dbReference>
<organism evidence="9 10">
    <name type="scientific">Lichenicoccus roseus</name>
    <dbReference type="NCBI Taxonomy" id="2683649"/>
    <lineage>
        <taxon>Bacteria</taxon>
        <taxon>Pseudomonadati</taxon>
        <taxon>Pseudomonadota</taxon>
        <taxon>Alphaproteobacteria</taxon>
        <taxon>Acetobacterales</taxon>
        <taxon>Acetobacteraceae</taxon>
        <taxon>Lichenicoccus</taxon>
    </lineage>
</organism>
<feature type="transmembrane region" description="Helical" evidence="8">
    <location>
        <begin position="361"/>
        <end position="386"/>
    </location>
</feature>
<evidence type="ECO:0000256" key="2">
    <source>
        <dbReference type="ARBA" id="ARBA00022448"/>
    </source>
</evidence>
<dbReference type="Proteomes" id="UP000305654">
    <property type="component" value="Unassembled WGS sequence"/>
</dbReference>
<dbReference type="PANTHER" id="PTHR30354:SF22">
    <property type="entry name" value="HIGH-AFFINITY GLUCONATE TRANSPORTER"/>
    <property type="match status" value="1"/>
</dbReference>
<keyword evidence="3" id="KW-1003">Cell membrane</keyword>
<dbReference type="NCBIfam" id="TIGR00791">
    <property type="entry name" value="gntP"/>
    <property type="match status" value="1"/>
</dbReference>
<keyword evidence="4 8" id="KW-0812">Transmembrane</keyword>
<evidence type="ECO:0000313" key="10">
    <source>
        <dbReference type="Proteomes" id="UP000305654"/>
    </source>
</evidence>
<evidence type="ECO:0000256" key="5">
    <source>
        <dbReference type="ARBA" id="ARBA00022989"/>
    </source>
</evidence>
<dbReference type="GO" id="GO:0015128">
    <property type="term" value="F:gluconate transmembrane transporter activity"/>
    <property type="evidence" value="ECO:0007669"/>
    <property type="project" value="InterPro"/>
</dbReference>
<dbReference type="OrthoDB" id="9787129at2"/>
<comment type="caution">
    <text evidence="9">The sequence shown here is derived from an EMBL/GenBank/DDBJ whole genome shotgun (WGS) entry which is preliminary data.</text>
</comment>
<feature type="transmembrane region" description="Helical" evidence="8">
    <location>
        <begin position="242"/>
        <end position="260"/>
    </location>
</feature>
<gene>
    <name evidence="9" type="ORF">FE263_13105</name>
</gene>
<comment type="subcellular location">
    <subcellularLocation>
        <location evidence="1">Cell membrane</location>
        <topology evidence="1">Multi-pass membrane protein</topology>
    </subcellularLocation>
</comment>